<dbReference type="RefSeq" id="WP_380967619.1">
    <property type="nucleotide sequence ID" value="NZ_JBHTCO010000020.1"/>
</dbReference>
<organism evidence="1 2">
    <name type="scientific">Scopulibacillus cellulosilyticus</name>
    <dbReference type="NCBI Taxonomy" id="2665665"/>
    <lineage>
        <taxon>Bacteria</taxon>
        <taxon>Bacillati</taxon>
        <taxon>Bacillota</taxon>
        <taxon>Bacilli</taxon>
        <taxon>Bacillales</taxon>
        <taxon>Sporolactobacillaceae</taxon>
        <taxon>Scopulibacillus</taxon>
    </lineage>
</organism>
<reference evidence="2" key="1">
    <citation type="journal article" date="2019" name="Int. J. Syst. Evol. Microbiol.">
        <title>The Global Catalogue of Microorganisms (GCM) 10K type strain sequencing project: providing services to taxonomists for standard genome sequencing and annotation.</title>
        <authorList>
            <consortium name="The Broad Institute Genomics Platform"/>
            <consortium name="The Broad Institute Genome Sequencing Center for Infectious Disease"/>
            <person name="Wu L."/>
            <person name="Ma J."/>
        </authorList>
    </citation>
    <scope>NUCLEOTIDE SEQUENCE [LARGE SCALE GENOMIC DNA]</scope>
    <source>
        <strain evidence="2">CGMCC 1.16305</strain>
    </source>
</reference>
<accession>A0ABW2Q2R4</accession>
<keyword evidence="2" id="KW-1185">Reference proteome</keyword>
<evidence type="ECO:0000313" key="2">
    <source>
        <dbReference type="Proteomes" id="UP001596505"/>
    </source>
</evidence>
<dbReference type="InterPro" id="IPR052552">
    <property type="entry name" value="YeaO-like"/>
</dbReference>
<dbReference type="PANTHER" id="PTHR36849">
    <property type="entry name" value="CYTOPLASMIC PROTEIN-RELATED"/>
    <property type="match status" value="1"/>
</dbReference>
<name>A0ABW2Q2R4_9BACL</name>
<dbReference type="PANTHER" id="PTHR36849:SF1">
    <property type="entry name" value="CYTOPLASMIC PROTEIN"/>
    <property type="match status" value="1"/>
</dbReference>
<dbReference type="Proteomes" id="UP001596505">
    <property type="component" value="Unassembled WGS sequence"/>
</dbReference>
<dbReference type="Pfam" id="PF22752">
    <property type="entry name" value="DUF488-N3i"/>
    <property type="match status" value="1"/>
</dbReference>
<comment type="caution">
    <text evidence="1">The sequence shown here is derived from an EMBL/GenBank/DDBJ whole genome shotgun (WGS) entry which is preliminary data.</text>
</comment>
<protein>
    <submittedName>
        <fullName evidence="1">DUF488 domain-containing protein</fullName>
    </submittedName>
</protein>
<evidence type="ECO:0000313" key="1">
    <source>
        <dbReference type="EMBL" id="MFC7394350.1"/>
    </source>
</evidence>
<gene>
    <name evidence="1" type="ORF">ACFQRG_15440</name>
</gene>
<sequence>MAELKMKRVYEDVEDNDGFRILVDRLWPRGVKKEKAHVDLWLKDIAPSPNLRKWFAHDPDKFNDFKARYIEELKTEPEKQKAVDQVKDQLKNGTVTFVYAAKDETYNHVRVLKDYIKEY</sequence>
<proteinExistence type="predicted"/>
<dbReference type="EMBL" id="JBHTCO010000020">
    <property type="protein sequence ID" value="MFC7394350.1"/>
    <property type="molecule type" value="Genomic_DNA"/>
</dbReference>